<dbReference type="PANTHER" id="PTHR46049:SF5">
    <property type="entry name" value="PLECKSTRIN HOMOLOGY DOMAIN-CONTAINING FAMILY H MEMBER 3"/>
    <property type="match status" value="1"/>
</dbReference>
<keyword evidence="4" id="KW-0963">Cytoplasm</keyword>
<dbReference type="Pfam" id="PF00063">
    <property type="entry name" value="Myosin_head"/>
    <property type="match status" value="1"/>
</dbReference>
<dbReference type="SMART" id="SM00295">
    <property type="entry name" value="B41"/>
    <property type="match status" value="2"/>
</dbReference>
<evidence type="ECO:0000256" key="7">
    <source>
        <dbReference type="ARBA" id="ARBA00023123"/>
    </source>
</evidence>
<dbReference type="Gene3D" id="1.20.5.190">
    <property type="match status" value="1"/>
</dbReference>
<evidence type="ECO:0000256" key="5">
    <source>
        <dbReference type="ARBA" id="ARBA00022741"/>
    </source>
</evidence>
<feature type="compositionally biased region" description="Low complexity" evidence="11">
    <location>
        <begin position="936"/>
        <end position="952"/>
    </location>
</feature>
<gene>
    <name evidence="16" type="ORF">RRG08_049968</name>
</gene>
<dbReference type="SMART" id="SM00139">
    <property type="entry name" value="MyTH4"/>
    <property type="match status" value="2"/>
</dbReference>
<dbReference type="InterPro" id="IPR019748">
    <property type="entry name" value="FERM_central"/>
</dbReference>
<dbReference type="SUPFAM" id="SSF52540">
    <property type="entry name" value="P-loop containing nucleoside triphosphate hydrolases"/>
    <property type="match status" value="1"/>
</dbReference>
<dbReference type="InterPro" id="IPR000299">
    <property type="entry name" value="FERM_domain"/>
</dbReference>
<dbReference type="CDD" id="cd17208">
    <property type="entry name" value="FERM_F1_DdMyo7_like"/>
    <property type="match status" value="1"/>
</dbReference>
<keyword evidence="8 10" id="KW-0505">Motor protein</keyword>
<evidence type="ECO:0008006" key="18">
    <source>
        <dbReference type="Google" id="ProtNLM"/>
    </source>
</evidence>
<feature type="region of interest" description="Disordered" evidence="11">
    <location>
        <begin position="1217"/>
        <end position="1240"/>
    </location>
</feature>
<organism evidence="16 17">
    <name type="scientific">Elysia crispata</name>
    <name type="common">lettuce slug</name>
    <dbReference type="NCBI Taxonomy" id="231223"/>
    <lineage>
        <taxon>Eukaryota</taxon>
        <taxon>Metazoa</taxon>
        <taxon>Spiralia</taxon>
        <taxon>Lophotrochozoa</taxon>
        <taxon>Mollusca</taxon>
        <taxon>Gastropoda</taxon>
        <taxon>Heterobranchia</taxon>
        <taxon>Euthyneura</taxon>
        <taxon>Panpulmonata</taxon>
        <taxon>Sacoglossa</taxon>
        <taxon>Placobranchoidea</taxon>
        <taxon>Plakobranchidae</taxon>
        <taxon>Elysia</taxon>
    </lineage>
</organism>
<dbReference type="Gene3D" id="2.30.29.30">
    <property type="entry name" value="Pleckstrin-homology domain (PH domain)/Phosphotyrosine-binding domain (PTB)"/>
    <property type="match status" value="2"/>
</dbReference>
<dbReference type="Pfam" id="PF02174">
    <property type="entry name" value="IRS"/>
    <property type="match status" value="1"/>
</dbReference>
<dbReference type="InterPro" id="IPR002404">
    <property type="entry name" value="IRS_PTB"/>
</dbReference>
<dbReference type="InterPro" id="IPR029071">
    <property type="entry name" value="Ubiquitin-like_domsf"/>
</dbReference>
<dbReference type="InterPro" id="IPR027417">
    <property type="entry name" value="P-loop_NTPase"/>
</dbReference>
<dbReference type="FunFam" id="1.10.10.820:FF:000001">
    <property type="entry name" value="Myosin heavy chain"/>
    <property type="match status" value="1"/>
</dbReference>
<evidence type="ECO:0000313" key="17">
    <source>
        <dbReference type="Proteomes" id="UP001283361"/>
    </source>
</evidence>
<feature type="domain" description="FERM" evidence="12">
    <location>
        <begin position="2012"/>
        <end position="2303"/>
    </location>
</feature>
<dbReference type="PROSITE" id="PS51016">
    <property type="entry name" value="MYTH4"/>
    <property type="match status" value="2"/>
</dbReference>
<dbReference type="PRINTS" id="PR00193">
    <property type="entry name" value="MYOSINHEAVY"/>
</dbReference>
<evidence type="ECO:0000259" key="13">
    <source>
        <dbReference type="PROSITE" id="PS50200"/>
    </source>
</evidence>
<sequence>MAAMLTKPDLASNGLRPTDGVRDMILISDIDENGINTNLKVRYKKDVIYTFTGSILVAVNPYKELSVYNQQDVERYRGQKLSRVEPHVFAIAEAAYQSLFSSGVNQSCIISGESGAGKTETTKFILQYLCSVTNHTSFWTEQQILEANTVLEAFGNAKTVRNDNSSRFGKFMQVCFSGTQIKGCIVQDYLLEQSRITFQSRHERNYHVFYQLTAAAQRCPQLAQDYMLEPAENYFYLGQSGCFTLNGVCDATMFDGLRLAMGVLGIPEDMSAGLFSLLSAVLLLGNLKFEGVEGDEEKSQFAASDQEIVDKVCTLLGFEKENFEVISLFRQIQVRGTVTSIPFKLQEAVENRHAMAKALYSRTFAWLVDAINKCTNPGAHQKHFIGILDIFGFENFETNSYEQLCINFTNEKLHRFFNHYVFALEQEAYREEGIEFAHISFTDNTPCVELIEKAPKCILKMLDEECRFPQGTDKSYLIKQHRELEEHPCYVKGDRRNWEKEFGVQHYAGVVVYTVDGFLDKNKDTQQDQLFDLMHTAKNIFVEDLTRFQDLLGVRLEFLQGRQTISRTARSKPTVGDTFKHQLSALVDVLDLTNPWYARCLKPNSGKRPNDYQEQEVLLQLRYSGMLDIIRIKREGFPVHVPMETFLNKYGILQDCHLKKGELEDPGQQAAAVRTILNGLGLPKTEWQVGKTKVFMRNSVFEPLEERRQSLLRRRAILIQRIWRGYSCWRDYQKKRHAAMILQDNFRSHRLRLSFLKKRRAAIKLQAYYRGRLARLLAAKLRIQKKEEEERKRRQEEEAERREREKEAADQTAIDEALKKMKKRQSWQLILRQSQLELESLTHLIESMWTHCQPAVSASNMDLDAMFDFLKEERAEVKAGQAMTASTKAAALESINEEFDTLDELWKEAEKEFKTTHEKEIEQALREVDKSLEGFDSSGSDSGSRPTSSTSVPPSPAPPPPPPPPLPSDQDQSGPPPPPPPPSLPGSEANGTPPPPPPPPAPPLPPDAVNFSLTTPLTPPPGVSQATAFISSCIPVPPPALRDRGTTPPPPPPRISSAFNGELPPPPPSEVGTDLSSVLAPGDPLPPPPVQSAASNGEVSPTTVTAGTENPYAELREVHNAIHESLVSGGLTLPPRPTPPPAPPRHFPPSSVPCTPRSSMALRVTSGSFDDGTVPPVGGELADQLSPITRERLSSMLSNSSGSHQIHTNQTASFQYHAGPDTELTPSPTREQDIGGGSEPDALYDILEYAERFFNDHERDFGGGTILMKSIKKRGKQSSITDCLTKEEMLKYCKNGLIPTSHIHLHDAENIHHACHIFKEMTKFMRDEMKDEAAFTTIQTVVKTGIDRIELRDEILVQLLRQTNENPEPDALRQAWVLMCLCTAAFSPSKNLHKYLLSYVKRNCSDPVGGRFAMMAYRQLTLPRATTRRFPPSSMEIMSVQNLRPIICKVFFMDGKTKAISLQPVDTTQEVLCKVARRIGLHSVEGWALYEATQENERFVRSYEYIADILAQWEGAQKMSAQPSKYETMSRKGPRMALGGNDSRLVFRKRVYRHVHDIPNDPVEYHLLYAEAVFKVVKCDEYSVSDKVGLQLAGLQAQVIWGQYEPNKEFRYSEADQYLCKRILASSGKNWSQEVAKAHMHYGGDKSELEAKVWYLTCVKQFSLYGCTLFPIMHKGMWSHTSDSLLAVNMDGVKFVRAKDKSVIHDFRFNEVESIQMDANENYITLELYSAAQAGLAQKTFVFECAQKDDVGHLIASYSPNHASWMKAENEGLKKMKMSDEDKLKLYEELVRCRKALSECRLLQRPAQESGSGFLKNTLRRLTKSKLDKLRSLSSSDSSTSFSLDYWSYSKSAIRQSLTVIHDPSLEDAAVKMFTLILVFAGIEESEESGDPERTSLVQNLMQRCLESDFICNEFYLQLVKQTTDHPDPNSSVNCRNWQLMAVTVSTLAPANSRVQKYVQCHLKKCSLDATTEEGMFARFALKCLTRTIEKRRRKFAPSIKEIQCIMQRKPITQRVFFLNGEQRVIEFDSSATCGEVIKTVKTKIGMRSDAECFAIYEIMGSSERAMMHDERLSDTVSKWERLSRSGAVRDLKLVFKKRLFIEPYVNTSDPVECDLLFNQLIQDVFEQRVPITHKEAVHLCALKVQSEIEDMKAGEIDYTSVLRILPRDQRCSVRPEEVGTAHKTVLDMSPQQAIVSFIKLLQGWSLFGATVFQVSQTYTSTMPKHLLLGVHQKGIYLLEQNTFNVLSSFSYAEIVHSSPAIKSIMIVIGHVAKGIKFMFNTNQASQIAQLIKDYMEELQGRLMLPMTEVSSRMSQAFDIEEMERQNRIFQSLGDF</sequence>
<evidence type="ECO:0000259" key="12">
    <source>
        <dbReference type="PROSITE" id="PS50057"/>
    </source>
</evidence>
<evidence type="ECO:0000259" key="15">
    <source>
        <dbReference type="PROSITE" id="PS51456"/>
    </source>
</evidence>
<evidence type="ECO:0000256" key="4">
    <source>
        <dbReference type="ARBA" id="ARBA00022490"/>
    </source>
</evidence>
<dbReference type="Gene3D" id="1.20.80.10">
    <property type="match status" value="2"/>
</dbReference>
<comment type="similarity">
    <text evidence="2 10">Belongs to the TRAFAC class myosin-kinesin ATPase superfamily. Myosin family.</text>
</comment>
<dbReference type="InterPro" id="IPR014352">
    <property type="entry name" value="FERM/acyl-CoA-bd_prot_sf"/>
</dbReference>
<dbReference type="Gene3D" id="1.20.120.720">
    <property type="entry name" value="Myosin VI head, motor domain, U50 subdomain"/>
    <property type="match status" value="1"/>
</dbReference>
<dbReference type="Pfam" id="PF00373">
    <property type="entry name" value="FERM_M"/>
    <property type="match status" value="2"/>
</dbReference>
<dbReference type="Gene3D" id="6.20.240.20">
    <property type="match status" value="1"/>
</dbReference>
<feature type="region of interest" description="Actin-binding" evidence="10">
    <location>
        <begin position="583"/>
        <end position="605"/>
    </location>
</feature>
<evidence type="ECO:0000313" key="16">
    <source>
        <dbReference type="EMBL" id="KAK3802077.1"/>
    </source>
</evidence>
<name>A0AAE1BBB4_9GAST</name>
<dbReference type="SMART" id="SM00015">
    <property type="entry name" value="IQ"/>
    <property type="match status" value="3"/>
</dbReference>
<feature type="binding site" evidence="10">
    <location>
        <begin position="112"/>
        <end position="119"/>
    </location>
    <ligand>
        <name>ATP</name>
        <dbReference type="ChEBI" id="CHEBI:30616"/>
    </ligand>
</feature>
<dbReference type="GO" id="GO:0007165">
    <property type="term" value="P:signal transduction"/>
    <property type="evidence" value="ECO:0007669"/>
    <property type="project" value="InterPro"/>
</dbReference>
<dbReference type="GO" id="GO:0005737">
    <property type="term" value="C:cytoplasm"/>
    <property type="evidence" value="ECO:0007669"/>
    <property type="project" value="UniProtKB-SubCell"/>
</dbReference>
<feature type="domain" description="MyTH4" evidence="14">
    <location>
        <begin position="1293"/>
        <end position="1441"/>
    </location>
</feature>
<comment type="subcellular location">
    <subcellularLocation>
        <location evidence="1">Cytoplasm</location>
    </subcellularLocation>
</comment>
<dbReference type="PROSITE" id="PS51456">
    <property type="entry name" value="MYOSIN_MOTOR"/>
    <property type="match status" value="1"/>
</dbReference>
<dbReference type="Pfam" id="PF00612">
    <property type="entry name" value="IQ"/>
    <property type="match status" value="1"/>
</dbReference>
<dbReference type="GO" id="GO:0016459">
    <property type="term" value="C:myosin complex"/>
    <property type="evidence" value="ECO:0007669"/>
    <property type="project" value="UniProtKB-KW"/>
</dbReference>
<dbReference type="Proteomes" id="UP001283361">
    <property type="component" value="Unassembled WGS sequence"/>
</dbReference>
<accession>A0AAE1BBB4</accession>
<dbReference type="InterPro" id="IPR036961">
    <property type="entry name" value="Kinesin_motor_dom_sf"/>
</dbReference>
<dbReference type="Gene3D" id="1.25.40.530">
    <property type="entry name" value="MyTH4 domain"/>
    <property type="match status" value="2"/>
</dbReference>
<dbReference type="SUPFAM" id="SSF47031">
    <property type="entry name" value="Second domain of FERM"/>
    <property type="match status" value="2"/>
</dbReference>
<dbReference type="Gene3D" id="1.20.58.530">
    <property type="match status" value="1"/>
</dbReference>
<feature type="domain" description="FERM" evidence="12">
    <location>
        <begin position="1446"/>
        <end position="1769"/>
    </location>
</feature>
<dbReference type="Pfam" id="PF21989">
    <property type="entry name" value="RA_2"/>
    <property type="match status" value="2"/>
</dbReference>
<dbReference type="InterPro" id="IPR011993">
    <property type="entry name" value="PH-like_dom_sf"/>
</dbReference>
<feature type="region of interest" description="Disordered" evidence="11">
    <location>
        <begin position="787"/>
        <end position="813"/>
    </location>
</feature>
<dbReference type="InterPro" id="IPR051724">
    <property type="entry name" value="Actin_motor_Myosin"/>
</dbReference>
<dbReference type="InterPro" id="IPR000857">
    <property type="entry name" value="MyTH4_dom"/>
</dbReference>
<keyword evidence="17" id="KW-1185">Reference proteome</keyword>
<dbReference type="InterPro" id="IPR000159">
    <property type="entry name" value="RA_dom"/>
</dbReference>
<keyword evidence="5 10" id="KW-0547">Nucleotide-binding</keyword>
<feature type="domain" description="MyTH4" evidence="14">
    <location>
        <begin position="1849"/>
        <end position="2007"/>
    </location>
</feature>
<dbReference type="GO" id="GO:0005096">
    <property type="term" value="F:GTPase activator activity"/>
    <property type="evidence" value="ECO:0007669"/>
    <property type="project" value="UniProtKB-KW"/>
</dbReference>
<dbReference type="Pfam" id="PF00784">
    <property type="entry name" value="MyTH4"/>
    <property type="match status" value="2"/>
</dbReference>
<evidence type="ECO:0000256" key="6">
    <source>
        <dbReference type="ARBA" id="ARBA00022840"/>
    </source>
</evidence>
<keyword evidence="6 10" id="KW-0067">ATP-binding</keyword>
<dbReference type="InterPro" id="IPR038185">
    <property type="entry name" value="MyTH4_dom_sf"/>
</dbReference>
<dbReference type="CDD" id="cd14883">
    <property type="entry name" value="MYSc_Myo22"/>
    <property type="match status" value="1"/>
</dbReference>
<feature type="region of interest" description="Disordered" evidence="11">
    <location>
        <begin position="933"/>
        <end position="1106"/>
    </location>
</feature>
<dbReference type="Gene3D" id="3.40.850.10">
    <property type="entry name" value="Kinesin motor domain"/>
    <property type="match status" value="1"/>
</dbReference>
<evidence type="ECO:0000256" key="11">
    <source>
        <dbReference type="SAM" id="MobiDB-lite"/>
    </source>
</evidence>
<comment type="caution">
    <text evidence="16">The sequence shown here is derived from an EMBL/GenBank/DDBJ whole genome shotgun (WGS) entry which is preliminary data.</text>
</comment>
<proteinExistence type="inferred from homology"/>
<feature type="compositionally biased region" description="Pro residues" evidence="11">
    <location>
        <begin position="953"/>
        <end position="967"/>
    </location>
</feature>
<keyword evidence="9 10" id="KW-0009">Actin-binding</keyword>
<evidence type="ECO:0000256" key="8">
    <source>
        <dbReference type="ARBA" id="ARBA00023175"/>
    </source>
</evidence>
<feature type="domain" description="Myosin motor" evidence="15">
    <location>
        <begin position="19"/>
        <end position="709"/>
    </location>
</feature>
<evidence type="ECO:0000256" key="10">
    <source>
        <dbReference type="PROSITE-ProRule" id="PRU00782"/>
    </source>
</evidence>
<feature type="compositionally biased region" description="Pro residues" evidence="11">
    <location>
        <begin position="992"/>
        <end position="1006"/>
    </location>
</feature>
<dbReference type="InterPro" id="IPR019749">
    <property type="entry name" value="Band_41_domain"/>
</dbReference>
<dbReference type="PROSITE" id="PS50200">
    <property type="entry name" value="RA"/>
    <property type="match status" value="1"/>
</dbReference>
<dbReference type="PANTHER" id="PTHR46049">
    <property type="entry name" value="AGAP003327-PA"/>
    <property type="match status" value="1"/>
</dbReference>
<dbReference type="SUPFAM" id="SSF54236">
    <property type="entry name" value="Ubiquitin-like"/>
    <property type="match status" value="2"/>
</dbReference>
<feature type="region of interest" description="Disordered" evidence="11">
    <location>
        <begin position="1128"/>
        <end position="1152"/>
    </location>
</feature>
<dbReference type="InterPro" id="IPR001609">
    <property type="entry name" value="Myosin_head_motor_dom-like"/>
</dbReference>
<evidence type="ECO:0000256" key="3">
    <source>
        <dbReference type="ARBA" id="ARBA00022468"/>
    </source>
</evidence>
<evidence type="ECO:0000256" key="9">
    <source>
        <dbReference type="ARBA" id="ARBA00023203"/>
    </source>
</evidence>
<dbReference type="PROSITE" id="PS50096">
    <property type="entry name" value="IQ"/>
    <property type="match status" value="3"/>
</dbReference>
<evidence type="ECO:0000256" key="2">
    <source>
        <dbReference type="ARBA" id="ARBA00008314"/>
    </source>
</evidence>
<feature type="compositionally biased region" description="Basic and acidic residues" evidence="11">
    <location>
        <begin position="787"/>
        <end position="809"/>
    </location>
</feature>
<keyword evidence="7 10" id="KW-0518">Myosin</keyword>
<dbReference type="SMART" id="SM00242">
    <property type="entry name" value="MYSc"/>
    <property type="match status" value="1"/>
</dbReference>
<feature type="domain" description="Ras-associating" evidence="13">
    <location>
        <begin position="2010"/>
        <end position="2101"/>
    </location>
</feature>
<dbReference type="Gene3D" id="3.10.20.90">
    <property type="entry name" value="Phosphatidylinositol 3-kinase Catalytic Subunit, Chain A, domain 1"/>
    <property type="match status" value="2"/>
</dbReference>
<dbReference type="GO" id="GO:0003774">
    <property type="term" value="F:cytoskeletal motor activity"/>
    <property type="evidence" value="ECO:0007669"/>
    <property type="project" value="UniProtKB-UniRule"/>
</dbReference>
<protein>
    <recommendedName>
        <fullName evidence="18">Unconventional myosin-X</fullName>
    </recommendedName>
</protein>
<dbReference type="Gene3D" id="1.10.10.820">
    <property type="match status" value="1"/>
</dbReference>
<dbReference type="GO" id="GO:0003779">
    <property type="term" value="F:actin binding"/>
    <property type="evidence" value="ECO:0007669"/>
    <property type="project" value="UniProtKB-KW"/>
</dbReference>
<dbReference type="CDD" id="cd14473">
    <property type="entry name" value="FERM_B-lobe"/>
    <property type="match status" value="2"/>
</dbReference>
<dbReference type="PROSITE" id="PS50057">
    <property type="entry name" value="FERM_3"/>
    <property type="match status" value="2"/>
</dbReference>
<evidence type="ECO:0000259" key="14">
    <source>
        <dbReference type="PROSITE" id="PS51016"/>
    </source>
</evidence>
<dbReference type="EMBL" id="JAWDGP010000265">
    <property type="protein sequence ID" value="KAK3802077.1"/>
    <property type="molecule type" value="Genomic_DNA"/>
</dbReference>
<feature type="compositionally biased region" description="Pro residues" evidence="11">
    <location>
        <begin position="974"/>
        <end position="984"/>
    </location>
</feature>
<dbReference type="GO" id="GO:0005524">
    <property type="term" value="F:ATP binding"/>
    <property type="evidence" value="ECO:0007669"/>
    <property type="project" value="UniProtKB-UniRule"/>
</dbReference>
<dbReference type="SUPFAM" id="SSF50729">
    <property type="entry name" value="PH domain-like"/>
    <property type="match status" value="1"/>
</dbReference>
<dbReference type="InterPro" id="IPR000048">
    <property type="entry name" value="IQ_motif_EF-hand-BS"/>
</dbReference>
<keyword evidence="3" id="KW-0343">GTPase activation</keyword>
<feature type="compositionally biased region" description="Pro residues" evidence="11">
    <location>
        <begin position="1134"/>
        <end position="1151"/>
    </location>
</feature>
<evidence type="ECO:0000256" key="1">
    <source>
        <dbReference type="ARBA" id="ARBA00004496"/>
    </source>
</evidence>
<reference evidence="16" key="1">
    <citation type="journal article" date="2023" name="G3 (Bethesda)">
        <title>A reference genome for the long-term kleptoplast-retaining sea slug Elysia crispata morphotype clarki.</title>
        <authorList>
            <person name="Eastman K.E."/>
            <person name="Pendleton A.L."/>
            <person name="Shaikh M.A."/>
            <person name="Suttiyut T."/>
            <person name="Ogas R."/>
            <person name="Tomko P."/>
            <person name="Gavelis G."/>
            <person name="Widhalm J.R."/>
            <person name="Wisecaver J.H."/>
        </authorList>
    </citation>
    <scope>NUCLEOTIDE SEQUENCE</scope>
    <source>
        <strain evidence="16">ECLA1</strain>
    </source>
</reference>
<dbReference type="InterPro" id="IPR035963">
    <property type="entry name" value="FERM_2"/>
</dbReference>
<feature type="compositionally biased region" description="Polar residues" evidence="11">
    <location>
        <begin position="1092"/>
        <end position="1106"/>
    </location>
</feature>